<dbReference type="Gene3D" id="1.20.1060.20">
    <property type="match status" value="1"/>
</dbReference>
<evidence type="ECO:0000256" key="9">
    <source>
        <dbReference type="SAM" id="Coils"/>
    </source>
</evidence>
<dbReference type="GO" id="GO:0007059">
    <property type="term" value="P:chromosome segregation"/>
    <property type="evidence" value="ECO:0007669"/>
    <property type="project" value="UniProtKB-ARBA"/>
</dbReference>
<dbReference type="InterPro" id="IPR041741">
    <property type="entry name" value="SMC3_ABC_euk"/>
</dbReference>
<name>A0A177TQQ1_9BASI</name>
<reference evidence="11" key="1">
    <citation type="submission" date="2016-04" db="EMBL/GenBank/DDBJ databases">
        <authorList>
            <person name="Nguyen H.D."/>
            <person name="Samba Siva P."/>
            <person name="Cullis J."/>
            <person name="Levesque C.A."/>
            <person name="Hambleton S."/>
        </authorList>
    </citation>
    <scope>NUCLEOTIDE SEQUENCE</scope>
    <source>
        <strain evidence="11">DAOMC 236416</strain>
    </source>
</reference>
<evidence type="ECO:0000256" key="2">
    <source>
        <dbReference type="ARBA" id="ARBA00005917"/>
    </source>
</evidence>
<dbReference type="FunFam" id="3.40.50.300:FF:000370">
    <property type="entry name" value="Structural maintenance of chromosomes 3"/>
    <property type="match status" value="1"/>
</dbReference>
<comment type="subcellular location">
    <subcellularLocation>
        <location evidence="1 8">Nucleus</location>
    </subcellularLocation>
</comment>
<evidence type="ECO:0000256" key="7">
    <source>
        <dbReference type="ARBA" id="ARBA00023306"/>
    </source>
</evidence>
<dbReference type="GO" id="GO:0005694">
    <property type="term" value="C:chromosome"/>
    <property type="evidence" value="ECO:0007669"/>
    <property type="project" value="InterPro"/>
</dbReference>
<feature type="coiled-coil region" evidence="9">
    <location>
        <begin position="450"/>
        <end position="480"/>
    </location>
</feature>
<evidence type="ECO:0000256" key="6">
    <source>
        <dbReference type="ARBA" id="ARBA00023242"/>
    </source>
</evidence>
<dbReference type="InterPro" id="IPR036277">
    <property type="entry name" value="SMC_hinge_sf"/>
</dbReference>
<keyword evidence="6 8" id="KW-0539">Nucleus</keyword>
<evidence type="ECO:0000256" key="4">
    <source>
        <dbReference type="ARBA" id="ARBA00022776"/>
    </source>
</evidence>
<keyword evidence="5 9" id="KW-0175">Coiled coil</keyword>
<keyword evidence="12" id="KW-1185">Reference proteome</keyword>
<keyword evidence="4" id="KW-0498">Mitosis</keyword>
<dbReference type="Gene3D" id="3.40.50.300">
    <property type="entry name" value="P-loop containing nucleotide triphosphate hydrolases"/>
    <property type="match status" value="2"/>
</dbReference>
<evidence type="ECO:0000256" key="10">
    <source>
        <dbReference type="SAM" id="MobiDB-lite"/>
    </source>
</evidence>
<dbReference type="SUPFAM" id="SSF75553">
    <property type="entry name" value="Smc hinge domain"/>
    <property type="match status" value="1"/>
</dbReference>
<feature type="region of interest" description="Disordered" evidence="10">
    <location>
        <begin position="1075"/>
        <end position="1095"/>
    </location>
</feature>
<feature type="coiled-coil region" evidence="9">
    <location>
        <begin position="676"/>
        <end position="710"/>
    </location>
</feature>
<dbReference type="GO" id="GO:0005524">
    <property type="term" value="F:ATP binding"/>
    <property type="evidence" value="ECO:0007669"/>
    <property type="project" value="InterPro"/>
</dbReference>
<dbReference type="SUPFAM" id="SSF52540">
    <property type="entry name" value="P-loop containing nucleoside triphosphate hydrolases"/>
    <property type="match status" value="1"/>
</dbReference>
<dbReference type="AlphaFoldDB" id="A0A177TQQ1"/>
<evidence type="ECO:0000256" key="1">
    <source>
        <dbReference type="ARBA" id="ARBA00004123"/>
    </source>
</evidence>
<evidence type="ECO:0000313" key="12">
    <source>
        <dbReference type="Proteomes" id="UP000077521"/>
    </source>
</evidence>
<comment type="caution">
    <text evidence="11">The sequence shown here is derived from an EMBL/GenBank/DDBJ whole genome shotgun (WGS) entry which is preliminary data.</text>
</comment>
<dbReference type="FunFam" id="3.40.50.300:FF:000424">
    <property type="entry name" value="Structural maintenance of chromosomes 3"/>
    <property type="match status" value="1"/>
</dbReference>
<comment type="similarity">
    <text evidence="2">Belongs to the SMC family. SMC3 subfamily.</text>
</comment>
<reference evidence="11" key="2">
    <citation type="journal article" date="2019" name="IMA Fungus">
        <title>Genome sequencing and comparison of five Tilletia species to identify candidate genes for the detection of regulated species infecting wheat.</title>
        <authorList>
            <person name="Nguyen H.D.T."/>
            <person name="Sultana T."/>
            <person name="Kesanakurti P."/>
            <person name="Hambleton S."/>
        </authorList>
    </citation>
    <scope>NUCLEOTIDE SEQUENCE</scope>
    <source>
        <strain evidence="11">DAOMC 236416</strain>
    </source>
</reference>
<dbReference type="GO" id="GO:0005634">
    <property type="term" value="C:nucleus"/>
    <property type="evidence" value="ECO:0007669"/>
    <property type="project" value="UniProtKB-SubCell"/>
</dbReference>
<evidence type="ECO:0000256" key="3">
    <source>
        <dbReference type="ARBA" id="ARBA00022618"/>
    </source>
</evidence>
<keyword evidence="3" id="KW-0132">Cell division</keyword>
<evidence type="ECO:0000256" key="8">
    <source>
        <dbReference type="PIRNR" id="PIRNR005719"/>
    </source>
</evidence>
<dbReference type="GO" id="GO:0051301">
    <property type="term" value="P:cell division"/>
    <property type="evidence" value="ECO:0007669"/>
    <property type="project" value="UniProtKB-KW"/>
</dbReference>
<organism evidence="11 12">
    <name type="scientific">Tilletia indica</name>
    <dbReference type="NCBI Taxonomy" id="43049"/>
    <lineage>
        <taxon>Eukaryota</taxon>
        <taxon>Fungi</taxon>
        <taxon>Dikarya</taxon>
        <taxon>Basidiomycota</taxon>
        <taxon>Ustilaginomycotina</taxon>
        <taxon>Exobasidiomycetes</taxon>
        <taxon>Tilletiales</taxon>
        <taxon>Tilletiaceae</taxon>
        <taxon>Tilletia</taxon>
    </lineage>
</organism>
<dbReference type="GO" id="GO:0016887">
    <property type="term" value="F:ATP hydrolysis activity"/>
    <property type="evidence" value="ECO:0007669"/>
    <property type="project" value="InterPro"/>
</dbReference>
<dbReference type="InterPro" id="IPR027417">
    <property type="entry name" value="P-loop_NTPase"/>
</dbReference>
<dbReference type="GO" id="GO:0051276">
    <property type="term" value="P:chromosome organization"/>
    <property type="evidence" value="ECO:0007669"/>
    <property type="project" value="InterPro"/>
</dbReference>
<proteinExistence type="inferred from homology"/>
<dbReference type="PIRSF" id="PIRSF005719">
    <property type="entry name" value="SMC"/>
    <property type="match status" value="1"/>
</dbReference>
<dbReference type="InterPro" id="IPR010935">
    <property type="entry name" value="SMC_hinge"/>
</dbReference>
<accession>A0A177TQQ1</accession>
<feature type="compositionally biased region" description="Acidic residues" evidence="10">
    <location>
        <begin position="1077"/>
        <end position="1090"/>
    </location>
</feature>
<dbReference type="Gene3D" id="3.30.70.1620">
    <property type="match status" value="1"/>
</dbReference>
<keyword evidence="7" id="KW-0131">Cell cycle</keyword>
<evidence type="ECO:0000256" key="5">
    <source>
        <dbReference type="ARBA" id="ARBA00023054"/>
    </source>
</evidence>
<dbReference type="CDD" id="cd03272">
    <property type="entry name" value="ABC_SMC3_euk"/>
    <property type="match status" value="1"/>
</dbReference>
<evidence type="ECO:0000313" key="11">
    <source>
        <dbReference type="EMBL" id="KAE8250487.1"/>
    </source>
</evidence>
<dbReference type="PANTHER" id="PTHR43977">
    <property type="entry name" value="STRUCTURAL MAINTENANCE OF CHROMOSOMES PROTEIN 3"/>
    <property type="match status" value="1"/>
</dbReference>
<feature type="coiled-coil region" evidence="9">
    <location>
        <begin position="996"/>
        <end position="1044"/>
    </location>
</feature>
<dbReference type="Pfam" id="PF06470">
    <property type="entry name" value="SMC_hinge"/>
    <property type="match status" value="1"/>
</dbReference>
<dbReference type="SMART" id="SM00968">
    <property type="entry name" value="SMC_hinge"/>
    <property type="match status" value="1"/>
</dbReference>
<dbReference type="InterPro" id="IPR024704">
    <property type="entry name" value="SMC"/>
</dbReference>
<sequence length="1227" mass="139641">MHIKTLTIQGFKSYKDQVAIDPFSPGHNVVVGRNGSGKSNFFSAIRFVLSDAYTSMSREERQSLLHDSSNSTSTTLSAFVEIVFDNEDHRFPTNGDEVVLRRTIGLKKDEYSIDRRSATKADVQNLLEAAGFSRSNPYYIVPQGRITHLTNAKDHERLGLLKEVAGTRVYEQRRAESLKLIEDTEAKRSKIDDLLQYIEERLSELDDEKEELEEFNTKDRERRCLEYAIYQRELGEVSEVLDKLEDRRFREVEASSSTRTEMNEQERKLARLEEQISKTQQGLTQRNMEKLQLNQERRDLSRLKAQLEVLIKDLQEADERTEEGKGRLERQLEEIEAKISEKEGELMGLAPTWEDKKAEVGTIRPRLEDTRARIDILRAKQGRSAMFSTKAERDAYLTQQIKELESFGKTQENNLKDLRNARAESGARVEQLQLVGEQTAEKLEGRRDALEKLGQQWVDLKRQRDTLMEERKELWREEARLSMNVNYARDQLSIAQRQLAGSLDRATATGLQAVERITRDLDLSASVYGPLYQLFRVDDKYKTAVEVTANASLFHIVVDTDETASKLLQVMNKERSGRVTFMPLNRLKPKKATFPDAPDAILMIKKIQFDAKFSPAFEQVFGRTLICPNLEIASAYVRSHSINAITLDGDQVDRKGSLTGGYHDPRRSRLDSVKAVTEWKTELERDSRALAELNATLSTMEQRVTILLSQMQTIETRRAQTAANRGPLSDQLTALRRDEIEARLRFLRLEKGEADLELELQAIKTKREALQRELGTDMQSGLSEEESAELERLTGRLAELTAQLKEVQTDVTDLSNKKLLIEIDLNEDLKRHRSELVARIEMLGETLGGSTVAGEGTVGAASAAGASSEGNLELRQSELASTKKQLQEREKRAMTVDKELEELENKLRTFEAQREEIRSAQLEASRDVASQQKYAERYLKKRQGLLDQRDACNKKIRDLGVLPEEAFEKYTSTAMDKLLKMLHKVNEALKKFSHVNKKAVEQYNSFTRQRDQLQERKGELSASANSIQELIDVLDQRKDEAIERTFKQVSRNFAEVFEKLVPAGKGRLIMQKRIDAEENEDEQTDAEEDGQQNRSKIDSYTGVSIKVSFNSKSDEGLRIQQLSGGQKSLVALATVFAIQKCDPAPFYLFDEIDANLDAQYRTSVAAMIHELSESAQFITTTFRPEMVATAEKHYGVLFSAQKISSIRTITKDEASQFVEAAADPGKP</sequence>
<dbReference type="EMBL" id="LWDF02000320">
    <property type="protein sequence ID" value="KAE8250487.1"/>
    <property type="molecule type" value="Genomic_DNA"/>
</dbReference>
<feature type="coiled-coil region" evidence="9">
    <location>
        <begin position="872"/>
        <end position="923"/>
    </location>
</feature>
<feature type="coiled-coil region" evidence="9">
    <location>
        <begin position="737"/>
        <end position="817"/>
    </location>
</feature>
<dbReference type="Pfam" id="PF02463">
    <property type="entry name" value="SMC_N"/>
    <property type="match status" value="1"/>
</dbReference>
<dbReference type="InterPro" id="IPR003395">
    <property type="entry name" value="RecF/RecN/SMC_N"/>
</dbReference>
<dbReference type="OrthoDB" id="431497at2759"/>
<feature type="coiled-coil region" evidence="9">
    <location>
        <begin position="195"/>
        <end position="345"/>
    </location>
</feature>
<dbReference type="Proteomes" id="UP000077521">
    <property type="component" value="Unassembled WGS sequence"/>
</dbReference>
<gene>
    <name evidence="11" type="ORF">A4X13_0g4681</name>
</gene>
<protein>
    <recommendedName>
        <fullName evidence="8">Structural maintenance of chromosomes protein</fullName>
    </recommendedName>
</protein>